<accession>A0A934TND4</accession>
<evidence type="ECO:0000313" key="2">
    <source>
        <dbReference type="Proteomes" id="UP000630528"/>
    </source>
</evidence>
<dbReference type="EMBL" id="JAEPWM010000001">
    <property type="protein sequence ID" value="MBK6004529.1"/>
    <property type="molecule type" value="Genomic_DNA"/>
</dbReference>
<evidence type="ECO:0000313" key="1">
    <source>
        <dbReference type="EMBL" id="MBK6004529.1"/>
    </source>
</evidence>
<dbReference type="RefSeq" id="WP_201165925.1">
    <property type="nucleotide sequence ID" value="NZ_JAEPWM010000001.1"/>
</dbReference>
<comment type="caution">
    <text evidence="1">The sequence shown here is derived from an EMBL/GenBank/DDBJ whole genome shotgun (WGS) entry which is preliminary data.</text>
</comment>
<dbReference type="AlphaFoldDB" id="A0A934TND4"/>
<reference evidence="1" key="1">
    <citation type="journal article" date="2012" name="J. Microbiol. Biotechnol.">
        <title>Ramlibacter ginsenosidimutans sp. nov., with ginsenoside-converting activity.</title>
        <authorList>
            <person name="Wang L."/>
            <person name="An D.S."/>
            <person name="Kim S.G."/>
            <person name="Jin F.X."/>
            <person name="Kim S.C."/>
            <person name="Lee S.T."/>
            <person name="Im W.T."/>
        </authorList>
    </citation>
    <scope>NUCLEOTIDE SEQUENCE</scope>
    <source>
        <strain evidence="1">KACC 17527</strain>
    </source>
</reference>
<protein>
    <submittedName>
        <fullName evidence="1">Uncharacterized protein</fullName>
    </submittedName>
</protein>
<name>A0A934TND4_9BURK</name>
<sequence length="75" mass="8535">MNASSRPQGNIARLHTDWEEINSELRRMEQVLSDAIGLYLRGQTAKPTHAIAEVERLRALCGERFDALMRAIREA</sequence>
<keyword evidence="2" id="KW-1185">Reference proteome</keyword>
<reference evidence="1" key="2">
    <citation type="submission" date="2021-01" db="EMBL/GenBank/DDBJ databases">
        <authorList>
            <person name="Kang M."/>
        </authorList>
    </citation>
    <scope>NUCLEOTIDE SEQUENCE</scope>
    <source>
        <strain evidence="1">KACC 17527</strain>
    </source>
</reference>
<gene>
    <name evidence="1" type="ORF">JJB11_00375</name>
</gene>
<dbReference type="Proteomes" id="UP000630528">
    <property type="component" value="Unassembled WGS sequence"/>
</dbReference>
<proteinExistence type="predicted"/>
<organism evidence="1 2">
    <name type="scientific">Ramlibacter ginsenosidimutans</name>
    <dbReference type="NCBI Taxonomy" id="502333"/>
    <lineage>
        <taxon>Bacteria</taxon>
        <taxon>Pseudomonadati</taxon>
        <taxon>Pseudomonadota</taxon>
        <taxon>Betaproteobacteria</taxon>
        <taxon>Burkholderiales</taxon>
        <taxon>Comamonadaceae</taxon>
        <taxon>Ramlibacter</taxon>
    </lineage>
</organism>